<sequence>MFRNMFRYYIARVWDYEEEKTVCTDKDLWGRGKEQAGDGSDGGFWAC</sequence>
<reference evidence="1" key="1">
    <citation type="submission" date="2019-08" db="EMBL/GenBank/DDBJ databases">
        <authorList>
            <person name="Kucharzyk K."/>
            <person name="Murdoch R.W."/>
            <person name="Higgins S."/>
            <person name="Loffler F."/>
        </authorList>
    </citation>
    <scope>NUCLEOTIDE SEQUENCE</scope>
</reference>
<protein>
    <submittedName>
        <fullName evidence="1">Uncharacterized protein</fullName>
    </submittedName>
</protein>
<comment type="caution">
    <text evidence="1">The sequence shown here is derived from an EMBL/GenBank/DDBJ whole genome shotgun (WGS) entry which is preliminary data.</text>
</comment>
<dbReference type="EMBL" id="VSSQ01063784">
    <property type="protein sequence ID" value="MPN16786.1"/>
    <property type="molecule type" value="Genomic_DNA"/>
</dbReference>
<organism evidence="1">
    <name type="scientific">bioreactor metagenome</name>
    <dbReference type="NCBI Taxonomy" id="1076179"/>
    <lineage>
        <taxon>unclassified sequences</taxon>
        <taxon>metagenomes</taxon>
        <taxon>ecological metagenomes</taxon>
    </lineage>
</organism>
<evidence type="ECO:0000313" key="1">
    <source>
        <dbReference type="EMBL" id="MPN16786.1"/>
    </source>
</evidence>
<proteinExistence type="predicted"/>
<dbReference type="AlphaFoldDB" id="A0A645FST6"/>
<name>A0A645FST6_9ZZZZ</name>
<gene>
    <name evidence="1" type="ORF">SDC9_164133</name>
</gene>
<accession>A0A645FST6</accession>